<proteinExistence type="inferred from homology"/>
<evidence type="ECO:0000313" key="5">
    <source>
        <dbReference type="Proteomes" id="UP000095283"/>
    </source>
</evidence>
<keyword evidence="4" id="KW-0460">Magnesium</keyword>
<evidence type="ECO:0000256" key="4">
    <source>
        <dbReference type="ARBA" id="ARBA00022842"/>
    </source>
</evidence>
<dbReference type="AlphaFoldDB" id="A0A1I7WWV1"/>
<dbReference type="WBParaSite" id="Hba_09707">
    <property type="protein sequence ID" value="Hba_09707"/>
    <property type="gene ID" value="Hba_09707"/>
</dbReference>
<keyword evidence="2" id="KW-0479">Metal-binding</keyword>
<evidence type="ECO:0000256" key="3">
    <source>
        <dbReference type="ARBA" id="ARBA00022801"/>
    </source>
</evidence>
<name>A0A1I7WWV1_HETBA</name>
<evidence type="ECO:0000256" key="2">
    <source>
        <dbReference type="ARBA" id="ARBA00022723"/>
    </source>
</evidence>
<dbReference type="Pfam" id="PF05761">
    <property type="entry name" value="5_nucleotid"/>
    <property type="match status" value="1"/>
</dbReference>
<evidence type="ECO:0000313" key="6">
    <source>
        <dbReference type="WBParaSite" id="Hba_09707"/>
    </source>
</evidence>
<dbReference type="InterPro" id="IPR036412">
    <property type="entry name" value="HAD-like_sf"/>
</dbReference>
<reference evidence="6" key="1">
    <citation type="submission" date="2016-11" db="UniProtKB">
        <authorList>
            <consortium name="WormBaseParasite"/>
        </authorList>
    </citation>
    <scope>IDENTIFICATION</scope>
</reference>
<sequence length="279" mass="32406">MHNIVIKSNKYKSPDLEVLAFNLSIERLVDIGYPDDIKKFKYDPIFPVRGLWFDYTYGNLLKVDGFGNILVGMHGFKFLKVSEIEEMYPNKYLQLSESRVFVLNTLFNLPETHLLSYLIDFFDNHPKYTQLEDKTGVRGGDVLMSYKSIFHDIRSVVDWVHIEGDMKETIMQNLEKYVVRDDRASSLLRLLRECGRQTFLLTNSDYRYTDASLAIQYTILIYTILDVDTMTGAHKLGIHTGPLKEGVVYSGVLSTAYTFASYITKICWFRLLRRIPQDC</sequence>
<dbReference type="PANTHER" id="PTHR12103">
    <property type="entry name" value="5'-NUCLEOTIDASE DOMAIN-CONTAINING"/>
    <property type="match status" value="1"/>
</dbReference>
<dbReference type="Gene3D" id="3.40.50.1000">
    <property type="entry name" value="HAD superfamily/HAD-like"/>
    <property type="match status" value="1"/>
</dbReference>
<dbReference type="InterPro" id="IPR008380">
    <property type="entry name" value="HAD-SF_hydro_IG_5-nucl"/>
</dbReference>
<accession>A0A1I7WWV1</accession>
<evidence type="ECO:0000256" key="1">
    <source>
        <dbReference type="ARBA" id="ARBA00009589"/>
    </source>
</evidence>
<organism evidence="5 6">
    <name type="scientific">Heterorhabditis bacteriophora</name>
    <name type="common">Entomopathogenic nematode worm</name>
    <dbReference type="NCBI Taxonomy" id="37862"/>
    <lineage>
        <taxon>Eukaryota</taxon>
        <taxon>Metazoa</taxon>
        <taxon>Ecdysozoa</taxon>
        <taxon>Nematoda</taxon>
        <taxon>Chromadorea</taxon>
        <taxon>Rhabditida</taxon>
        <taxon>Rhabditina</taxon>
        <taxon>Rhabditomorpha</taxon>
        <taxon>Strongyloidea</taxon>
        <taxon>Heterorhabditidae</taxon>
        <taxon>Heterorhabditis</taxon>
    </lineage>
</organism>
<comment type="similarity">
    <text evidence="1">Belongs to the 5'(3')-deoxyribonucleotidase family.</text>
</comment>
<dbReference type="InterPro" id="IPR023214">
    <property type="entry name" value="HAD_sf"/>
</dbReference>
<keyword evidence="5" id="KW-1185">Reference proteome</keyword>
<dbReference type="GO" id="GO:0008253">
    <property type="term" value="F:5'-nucleotidase activity"/>
    <property type="evidence" value="ECO:0007669"/>
    <property type="project" value="TreeGrafter"/>
</dbReference>
<dbReference type="Proteomes" id="UP000095283">
    <property type="component" value="Unplaced"/>
</dbReference>
<dbReference type="SUPFAM" id="SSF56784">
    <property type="entry name" value="HAD-like"/>
    <property type="match status" value="1"/>
</dbReference>
<dbReference type="PANTHER" id="PTHR12103:SF15">
    <property type="entry name" value="CYTOSOLIC PURINE 5'-NUCLEOTIDASE"/>
    <property type="match status" value="1"/>
</dbReference>
<protein>
    <submittedName>
        <fullName evidence="6">Cytosolic purine 5'-nucleotidase</fullName>
    </submittedName>
</protein>
<dbReference type="GO" id="GO:0046872">
    <property type="term" value="F:metal ion binding"/>
    <property type="evidence" value="ECO:0007669"/>
    <property type="project" value="UniProtKB-KW"/>
</dbReference>
<keyword evidence="3" id="KW-0378">Hydrolase</keyword>